<feature type="transmembrane region" description="Helical" evidence="8">
    <location>
        <begin position="191"/>
        <end position="216"/>
    </location>
</feature>
<evidence type="ECO:0000256" key="4">
    <source>
        <dbReference type="ARBA" id="ARBA00022519"/>
    </source>
</evidence>
<evidence type="ECO:0000256" key="5">
    <source>
        <dbReference type="ARBA" id="ARBA00022692"/>
    </source>
</evidence>
<dbReference type="PANTHER" id="PTHR43357:SF4">
    <property type="entry name" value="INNER MEMBRANE ABC TRANSPORTER PERMEASE PROTEIN YDCV"/>
    <property type="match status" value="1"/>
</dbReference>
<dbReference type="InterPro" id="IPR035906">
    <property type="entry name" value="MetI-like_sf"/>
</dbReference>
<evidence type="ECO:0000256" key="1">
    <source>
        <dbReference type="ARBA" id="ARBA00004429"/>
    </source>
</evidence>
<feature type="transmembrane region" description="Helical" evidence="8">
    <location>
        <begin position="236"/>
        <end position="260"/>
    </location>
</feature>
<gene>
    <name evidence="10" type="ORF">HM131_19460</name>
</gene>
<protein>
    <submittedName>
        <fullName evidence="10">ABC transporter permease</fullName>
    </submittedName>
</protein>
<keyword evidence="5 8" id="KW-0812">Transmembrane</keyword>
<proteinExistence type="inferred from homology"/>
<dbReference type="CDD" id="cd06261">
    <property type="entry name" value="TM_PBP2"/>
    <property type="match status" value="1"/>
</dbReference>
<feature type="domain" description="ABC transmembrane type-1" evidence="9">
    <location>
        <begin position="63"/>
        <end position="251"/>
    </location>
</feature>
<keyword evidence="7 8" id="KW-0472">Membrane</keyword>
<reference evidence="10 11" key="1">
    <citation type="submission" date="2017-04" db="EMBL/GenBank/DDBJ databases">
        <title>The whole genome sequencing and assembly of Halobacillus mangrovi strain.</title>
        <authorList>
            <person name="Lee S.-J."/>
            <person name="Park M.-K."/>
            <person name="Kim J.-Y."/>
            <person name="Lee Y.-J."/>
            <person name="Yi H."/>
            <person name="Bahn Y.-S."/>
            <person name="Kim J.F."/>
            <person name="Lee D.-W."/>
        </authorList>
    </citation>
    <scope>NUCLEOTIDE SEQUENCE [LARGE SCALE GENOMIC DNA]</scope>
    <source>
        <strain evidence="10 11">KTB 131</strain>
    </source>
</reference>
<evidence type="ECO:0000256" key="2">
    <source>
        <dbReference type="ARBA" id="ARBA00022448"/>
    </source>
</evidence>
<dbReference type="SUPFAM" id="SSF161098">
    <property type="entry name" value="MetI-like"/>
    <property type="match status" value="1"/>
</dbReference>
<dbReference type="PROSITE" id="PS50928">
    <property type="entry name" value="ABC_TM1"/>
    <property type="match status" value="1"/>
</dbReference>
<keyword evidence="3" id="KW-1003">Cell membrane</keyword>
<evidence type="ECO:0000256" key="8">
    <source>
        <dbReference type="RuleBase" id="RU363032"/>
    </source>
</evidence>
<name>A0A1W5ZZT4_9BACI</name>
<dbReference type="RefSeq" id="WP_085031334.1">
    <property type="nucleotide sequence ID" value="NZ_CP020772.1"/>
</dbReference>
<dbReference type="Pfam" id="PF00528">
    <property type="entry name" value="BPD_transp_1"/>
    <property type="match status" value="1"/>
</dbReference>
<dbReference type="PANTHER" id="PTHR43357">
    <property type="entry name" value="INNER MEMBRANE ABC TRANSPORTER PERMEASE PROTEIN YDCV"/>
    <property type="match status" value="1"/>
</dbReference>
<evidence type="ECO:0000256" key="3">
    <source>
        <dbReference type="ARBA" id="ARBA00022475"/>
    </source>
</evidence>
<organism evidence="10 11">
    <name type="scientific">Halobacillus mangrovi</name>
    <dbReference type="NCBI Taxonomy" id="402384"/>
    <lineage>
        <taxon>Bacteria</taxon>
        <taxon>Bacillati</taxon>
        <taxon>Bacillota</taxon>
        <taxon>Bacilli</taxon>
        <taxon>Bacillales</taxon>
        <taxon>Bacillaceae</taxon>
        <taxon>Halobacillus</taxon>
    </lineage>
</organism>
<dbReference type="GO" id="GO:0055085">
    <property type="term" value="P:transmembrane transport"/>
    <property type="evidence" value="ECO:0007669"/>
    <property type="project" value="InterPro"/>
</dbReference>
<comment type="subcellular location">
    <subcellularLocation>
        <location evidence="1">Cell inner membrane</location>
        <topology evidence="1">Multi-pass membrane protein</topology>
    </subcellularLocation>
    <subcellularLocation>
        <location evidence="8">Cell membrane</location>
        <topology evidence="8">Multi-pass membrane protein</topology>
    </subcellularLocation>
</comment>
<evidence type="ECO:0000259" key="9">
    <source>
        <dbReference type="PROSITE" id="PS50928"/>
    </source>
</evidence>
<dbReference type="Proteomes" id="UP000192527">
    <property type="component" value="Chromosome"/>
</dbReference>
<evidence type="ECO:0000313" key="10">
    <source>
        <dbReference type="EMBL" id="ARI78866.1"/>
    </source>
</evidence>
<dbReference type="InterPro" id="IPR000515">
    <property type="entry name" value="MetI-like"/>
</dbReference>
<dbReference type="STRING" id="402384.HM131_19460"/>
<dbReference type="OrthoDB" id="9782004at2"/>
<keyword evidence="4" id="KW-0997">Cell inner membrane</keyword>
<keyword evidence="6 8" id="KW-1133">Transmembrane helix</keyword>
<keyword evidence="2 8" id="KW-0813">Transport</keyword>
<sequence length="269" mass="29774">MNSTTNNRMIFYLVAVVLFVGPVLLLILQSFSQTWRFQAGEGLNFQWRSYEVLLSDPKLLEASLSSIGIGAGVLLVNLILGISTGKALALLSFRGKSFVEAILLSPIMIPVLAIAMGLHLFMIRIGLADTLLGVILIHLVPTVPYSIKIFHNAFHQLGKHLFEQPLVLGASPVYQLFTVELPLMKPALRSVTFLTIVISLSQYAITAIIGGGRVITLPMIFFPFLETANASVMAAFSVWFAMIPLSLYLVMEALILLLPYSRMPWRNRR</sequence>
<dbReference type="Gene3D" id="1.10.3720.10">
    <property type="entry name" value="MetI-like"/>
    <property type="match status" value="1"/>
</dbReference>
<dbReference type="AlphaFoldDB" id="A0A1W5ZZT4"/>
<feature type="transmembrane region" description="Helical" evidence="8">
    <location>
        <begin position="101"/>
        <end position="125"/>
    </location>
</feature>
<dbReference type="KEGG" id="hmn:HM131_19460"/>
<feature type="transmembrane region" description="Helical" evidence="8">
    <location>
        <begin position="131"/>
        <end position="150"/>
    </location>
</feature>
<evidence type="ECO:0000256" key="7">
    <source>
        <dbReference type="ARBA" id="ARBA00023136"/>
    </source>
</evidence>
<comment type="similarity">
    <text evidence="8">Belongs to the binding-protein-dependent transport system permease family.</text>
</comment>
<evidence type="ECO:0000313" key="11">
    <source>
        <dbReference type="Proteomes" id="UP000192527"/>
    </source>
</evidence>
<evidence type="ECO:0000256" key="6">
    <source>
        <dbReference type="ARBA" id="ARBA00022989"/>
    </source>
</evidence>
<accession>A0A1W5ZZT4</accession>
<keyword evidence="11" id="KW-1185">Reference proteome</keyword>
<feature type="transmembrane region" description="Helical" evidence="8">
    <location>
        <begin position="9"/>
        <end position="28"/>
    </location>
</feature>
<feature type="transmembrane region" description="Helical" evidence="8">
    <location>
        <begin position="62"/>
        <end position="80"/>
    </location>
</feature>
<dbReference type="GO" id="GO:0005886">
    <property type="term" value="C:plasma membrane"/>
    <property type="evidence" value="ECO:0007669"/>
    <property type="project" value="UniProtKB-SubCell"/>
</dbReference>
<dbReference type="EMBL" id="CP020772">
    <property type="protein sequence ID" value="ARI78866.1"/>
    <property type="molecule type" value="Genomic_DNA"/>
</dbReference>